<evidence type="ECO:0000313" key="4">
    <source>
        <dbReference type="EMBL" id="KAF9467156.1"/>
    </source>
</evidence>
<dbReference type="Proteomes" id="UP000807353">
    <property type="component" value="Unassembled WGS sequence"/>
</dbReference>
<evidence type="ECO:0000313" key="5">
    <source>
        <dbReference type="Proteomes" id="UP000807353"/>
    </source>
</evidence>
<comment type="similarity">
    <text evidence="1">Belongs to the small heat shock protein (HSP20) family.</text>
</comment>
<dbReference type="InterPro" id="IPR008978">
    <property type="entry name" value="HSP20-like_chaperone"/>
</dbReference>
<feature type="compositionally biased region" description="Polar residues" evidence="2">
    <location>
        <begin position="1"/>
        <end position="10"/>
    </location>
</feature>
<sequence length="171" mass="19222">MSHQNNSPIASNPKEGQPQTRVPNVPHTTPSSMLPFLNDPDFKRLVAQQVDFVCKQAVKSGRIRVIRQSPTPVFIPRMDIVDDPSCPRFVATFELPGVRHNEVTLQIQEGSLVVDGERRLRVRSQSNTPQSSNNGASTQRDSLNHKVRIPIQELRYGKFRRLVGLPHGTKV</sequence>
<dbReference type="AlphaFoldDB" id="A0A9P5YEQ7"/>
<evidence type="ECO:0000256" key="1">
    <source>
        <dbReference type="PROSITE-ProRule" id="PRU00285"/>
    </source>
</evidence>
<dbReference type="Gene3D" id="2.60.40.790">
    <property type="match status" value="1"/>
</dbReference>
<accession>A0A9P5YEQ7</accession>
<reference evidence="4" key="1">
    <citation type="submission" date="2020-11" db="EMBL/GenBank/DDBJ databases">
        <authorList>
            <consortium name="DOE Joint Genome Institute"/>
            <person name="Ahrendt S."/>
            <person name="Riley R."/>
            <person name="Andreopoulos W."/>
            <person name="Labutti K."/>
            <person name="Pangilinan J."/>
            <person name="Ruiz-Duenas F.J."/>
            <person name="Barrasa J.M."/>
            <person name="Sanchez-Garcia M."/>
            <person name="Camarero S."/>
            <person name="Miyauchi S."/>
            <person name="Serrano A."/>
            <person name="Linde D."/>
            <person name="Babiker R."/>
            <person name="Drula E."/>
            <person name="Ayuso-Fernandez I."/>
            <person name="Pacheco R."/>
            <person name="Padilla G."/>
            <person name="Ferreira P."/>
            <person name="Barriuso J."/>
            <person name="Kellner H."/>
            <person name="Castanera R."/>
            <person name="Alfaro M."/>
            <person name="Ramirez L."/>
            <person name="Pisabarro A.G."/>
            <person name="Kuo A."/>
            <person name="Tritt A."/>
            <person name="Lipzen A."/>
            <person name="He G."/>
            <person name="Yan M."/>
            <person name="Ng V."/>
            <person name="Cullen D."/>
            <person name="Martin F."/>
            <person name="Rosso M.-N."/>
            <person name="Henrissat B."/>
            <person name="Hibbett D."/>
            <person name="Martinez A.T."/>
            <person name="Grigoriev I.V."/>
        </authorList>
    </citation>
    <scope>NUCLEOTIDE SEQUENCE</scope>
    <source>
        <strain evidence="4">CBS 247.69</strain>
    </source>
</reference>
<dbReference type="PROSITE" id="PS01031">
    <property type="entry name" value="SHSP"/>
    <property type="match status" value="1"/>
</dbReference>
<organism evidence="4 5">
    <name type="scientific">Collybia nuda</name>
    <dbReference type="NCBI Taxonomy" id="64659"/>
    <lineage>
        <taxon>Eukaryota</taxon>
        <taxon>Fungi</taxon>
        <taxon>Dikarya</taxon>
        <taxon>Basidiomycota</taxon>
        <taxon>Agaricomycotina</taxon>
        <taxon>Agaricomycetes</taxon>
        <taxon>Agaricomycetidae</taxon>
        <taxon>Agaricales</taxon>
        <taxon>Tricholomatineae</taxon>
        <taxon>Clitocybaceae</taxon>
        <taxon>Collybia</taxon>
    </lineage>
</organism>
<feature type="compositionally biased region" description="Polar residues" evidence="2">
    <location>
        <begin position="123"/>
        <end position="141"/>
    </location>
</feature>
<feature type="domain" description="SHSP" evidence="3">
    <location>
        <begin position="69"/>
        <end position="171"/>
    </location>
</feature>
<feature type="compositionally biased region" description="Polar residues" evidence="2">
    <location>
        <begin position="17"/>
        <end position="32"/>
    </location>
</feature>
<dbReference type="EMBL" id="MU150238">
    <property type="protein sequence ID" value="KAF9467156.1"/>
    <property type="molecule type" value="Genomic_DNA"/>
</dbReference>
<dbReference type="OrthoDB" id="1431247at2759"/>
<proteinExistence type="inferred from homology"/>
<name>A0A9P5YEQ7_9AGAR</name>
<dbReference type="SUPFAM" id="SSF49764">
    <property type="entry name" value="HSP20-like chaperones"/>
    <property type="match status" value="1"/>
</dbReference>
<keyword evidence="5" id="KW-1185">Reference proteome</keyword>
<feature type="region of interest" description="Disordered" evidence="2">
    <location>
        <begin position="1"/>
        <end position="35"/>
    </location>
</feature>
<protein>
    <recommendedName>
        <fullName evidence="3">SHSP domain-containing protein</fullName>
    </recommendedName>
</protein>
<feature type="region of interest" description="Disordered" evidence="2">
    <location>
        <begin position="123"/>
        <end position="144"/>
    </location>
</feature>
<evidence type="ECO:0000259" key="3">
    <source>
        <dbReference type="PROSITE" id="PS01031"/>
    </source>
</evidence>
<gene>
    <name evidence="4" type="ORF">BDZ94DRAFT_1249709</name>
</gene>
<dbReference type="CDD" id="cd06464">
    <property type="entry name" value="ACD_sHsps-like"/>
    <property type="match status" value="1"/>
</dbReference>
<evidence type="ECO:0000256" key="2">
    <source>
        <dbReference type="SAM" id="MobiDB-lite"/>
    </source>
</evidence>
<comment type="caution">
    <text evidence="4">The sequence shown here is derived from an EMBL/GenBank/DDBJ whole genome shotgun (WGS) entry which is preliminary data.</text>
</comment>
<dbReference type="InterPro" id="IPR002068">
    <property type="entry name" value="A-crystallin/Hsp20_dom"/>
</dbReference>